<keyword evidence="2" id="KW-1185">Reference proteome</keyword>
<dbReference type="RefSeq" id="WP_380623888.1">
    <property type="nucleotide sequence ID" value="NZ_JBHSDK010000028.1"/>
</dbReference>
<evidence type="ECO:0000313" key="2">
    <source>
        <dbReference type="Proteomes" id="UP001595823"/>
    </source>
</evidence>
<dbReference type="Proteomes" id="UP001595823">
    <property type="component" value="Unassembled WGS sequence"/>
</dbReference>
<gene>
    <name evidence="1" type="ORF">ACFPET_18425</name>
</gene>
<accession>A0ABV8U3K7</accession>
<comment type="caution">
    <text evidence="1">The sequence shown here is derived from an EMBL/GenBank/DDBJ whole genome shotgun (WGS) entry which is preliminary data.</text>
</comment>
<dbReference type="EMBL" id="JBHSDK010000028">
    <property type="protein sequence ID" value="MFC4337181.1"/>
    <property type="molecule type" value="Genomic_DNA"/>
</dbReference>
<sequence length="319" mass="35239">MSHNRVPRYCAIAYVTVVILLLGYGVASSTLKMDETTTWVAEADDILAAAEPLDGDFGEPDFEWDAPTADVPARKAVLEAPELGGEVEIAWQEGIAPSRISIERKDNAFRLRETIAIDYETDPEALERVCLTVSSRSALDDGRNEVSACAAQFYGSDEKGRRKAVRALREALWTPPGVDGILDGFTMAGRAEDPAGELWWVGTDPASHLRFWEHQGTSPCDPLLDYGVGFDGGTRHYEREAPVHPYYIDECRDAFTVQGDDSRGAAITEFDGEGGPEWFSTLKYYNYAGPDRETVQWEDTLTIAAVECRAPKDFACTEH</sequence>
<protein>
    <recommendedName>
        <fullName evidence="3">C-type lectin domain-containing protein</fullName>
    </recommendedName>
</protein>
<organism evidence="1 2">
    <name type="scientific">Salininema proteolyticum</name>
    <dbReference type="NCBI Taxonomy" id="1607685"/>
    <lineage>
        <taxon>Bacteria</taxon>
        <taxon>Bacillati</taxon>
        <taxon>Actinomycetota</taxon>
        <taxon>Actinomycetes</taxon>
        <taxon>Glycomycetales</taxon>
        <taxon>Glycomycetaceae</taxon>
        <taxon>Salininema</taxon>
    </lineage>
</organism>
<name>A0ABV8U3K7_9ACTN</name>
<reference evidence="2" key="1">
    <citation type="journal article" date="2019" name="Int. J. Syst. Evol. Microbiol.">
        <title>The Global Catalogue of Microorganisms (GCM) 10K type strain sequencing project: providing services to taxonomists for standard genome sequencing and annotation.</title>
        <authorList>
            <consortium name="The Broad Institute Genomics Platform"/>
            <consortium name="The Broad Institute Genome Sequencing Center for Infectious Disease"/>
            <person name="Wu L."/>
            <person name="Ma J."/>
        </authorList>
    </citation>
    <scope>NUCLEOTIDE SEQUENCE [LARGE SCALE GENOMIC DNA]</scope>
    <source>
        <strain evidence="2">IBRC-M 10908</strain>
    </source>
</reference>
<evidence type="ECO:0008006" key="3">
    <source>
        <dbReference type="Google" id="ProtNLM"/>
    </source>
</evidence>
<evidence type="ECO:0000313" key="1">
    <source>
        <dbReference type="EMBL" id="MFC4337181.1"/>
    </source>
</evidence>
<proteinExistence type="predicted"/>